<evidence type="ECO:0000313" key="3">
    <source>
        <dbReference type="Proteomes" id="UP000471147"/>
    </source>
</evidence>
<proteinExistence type="predicted"/>
<dbReference type="RefSeq" id="WP_160354095.1">
    <property type="nucleotide sequence ID" value="NZ_SDWJ01000002.1"/>
</dbReference>
<gene>
    <name evidence="2" type="ORF">EUU23_10615</name>
</gene>
<dbReference type="InterPro" id="IPR027587">
    <property type="entry name" value="TrbK"/>
</dbReference>
<reference evidence="2 3" key="1">
    <citation type="submission" date="2019-01" db="EMBL/GenBank/DDBJ databases">
        <title>Sphingorhabdus lacus sp.nov., isolated from an oligotrophic freshwater lake.</title>
        <authorList>
            <person name="Park M."/>
        </authorList>
    </citation>
    <scope>NUCLEOTIDE SEQUENCE [LARGE SCALE GENOMIC DNA]</scope>
    <source>
        <strain evidence="2 3">IMCC26285</strain>
    </source>
</reference>
<sequence>MDNKLFARIGAGAFVAVALTMSLLQLREEPAEPLPEIVTIWEPDGDPLPGQLRACSAMGELALSAPECRAAWAEKRRRFLGRSDKAGAPQSDKGF</sequence>
<dbReference type="Proteomes" id="UP000471147">
    <property type="component" value="Unassembled WGS sequence"/>
</dbReference>
<keyword evidence="1" id="KW-0812">Transmembrane</keyword>
<dbReference type="NCBIfam" id="TIGR04360">
    <property type="entry name" value="other_trbK"/>
    <property type="match status" value="1"/>
</dbReference>
<evidence type="ECO:0000256" key="1">
    <source>
        <dbReference type="SAM" id="Phobius"/>
    </source>
</evidence>
<dbReference type="EMBL" id="SDWJ01000002">
    <property type="protein sequence ID" value="MVZ98145.1"/>
    <property type="molecule type" value="Genomic_DNA"/>
</dbReference>
<name>A0A6I4M7S7_9SPHN</name>
<dbReference type="AlphaFoldDB" id="A0A6I4M7S7"/>
<comment type="caution">
    <text evidence="2">The sequence shown here is derived from an EMBL/GenBank/DDBJ whole genome shotgun (WGS) entry which is preliminary data.</text>
</comment>
<dbReference type="OrthoDB" id="9815800at2"/>
<evidence type="ECO:0008006" key="4">
    <source>
        <dbReference type="Google" id="ProtNLM"/>
    </source>
</evidence>
<dbReference type="Pfam" id="PF20084">
    <property type="entry name" value="TrbK"/>
    <property type="match status" value="1"/>
</dbReference>
<evidence type="ECO:0000313" key="2">
    <source>
        <dbReference type="EMBL" id="MVZ98145.1"/>
    </source>
</evidence>
<keyword evidence="1" id="KW-0472">Membrane</keyword>
<keyword evidence="3" id="KW-1185">Reference proteome</keyword>
<accession>A0A6I4M7S7</accession>
<organism evidence="2 3">
    <name type="scientific">Sphingorhabdus profundilacus</name>
    <dbReference type="NCBI Taxonomy" id="2509718"/>
    <lineage>
        <taxon>Bacteria</taxon>
        <taxon>Pseudomonadati</taxon>
        <taxon>Pseudomonadota</taxon>
        <taxon>Alphaproteobacteria</taxon>
        <taxon>Sphingomonadales</taxon>
        <taxon>Sphingomonadaceae</taxon>
        <taxon>Sphingorhabdus</taxon>
    </lineage>
</organism>
<protein>
    <recommendedName>
        <fullName evidence="4">Conjugal transfer protein TrbK</fullName>
    </recommendedName>
</protein>
<keyword evidence="1" id="KW-1133">Transmembrane helix</keyword>
<feature type="transmembrane region" description="Helical" evidence="1">
    <location>
        <begin position="6"/>
        <end position="24"/>
    </location>
</feature>